<dbReference type="Proteomes" id="UP000011761">
    <property type="component" value="Unassembled WGS sequence"/>
</dbReference>
<feature type="region of interest" description="Disordered" evidence="1">
    <location>
        <begin position="56"/>
        <end position="107"/>
    </location>
</feature>
<dbReference type="RefSeq" id="XP_007675752.1">
    <property type="nucleotide sequence ID" value="XM_007677562.1"/>
</dbReference>
<accession>M2MKT8</accession>
<dbReference type="HOGENOM" id="CLU_2209537_0_0_1"/>
<name>M2MKT8_BAUPA</name>
<sequence>MAKYTNLFKLMMPDRAKIMRMFTHARVHDHSCEQAPARVAGLPPADRLGPHHIFEHARRHDANRDPDQSFRRVHGLSLRKEVVPKAIRTGSKSRSRTRSSPGPDACT</sequence>
<dbReference type="EMBL" id="KB445554">
    <property type="protein sequence ID" value="EMC97306.1"/>
    <property type="molecule type" value="Genomic_DNA"/>
</dbReference>
<dbReference type="AlphaFoldDB" id="M2MKT8"/>
<reference evidence="2 3" key="1">
    <citation type="journal article" date="2012" name="PLoS Pathog.">
        <title>Diverse lifestyles and strategies of plant pathogenesis encoded in the genomes of eighteen Dothideomycetes fungi.</title>
        <authorList>
            <person name="Ohm R.A."/>
            <person name="Feau N."/>
            <person name="Henrissat B."/>
            <person name="Schoch C.L."/>
            <person name="Horwitz B.A."/>
            <person name="Barry K.W."/>
            <person name="Condon B.J."/>
            <person name="Copeland A.C."/>
            <person name="Dhillon B."/>
            <person name="Glaser F."/>
            <person name="Hesse C.N."/>
            <person name="Kosti I."/>
            <person name="LaButti K."/>
            <person name="Lindquist E.A."/>
            <person name="Lucas S."/>
            <person name="Salamov A.A."/>
            <person name="Bradshaw R.E."/>
            <person name="Ciuffetti L."/>
            <person name="Hamelin R.C."/>
            <person name="Kema G.H.J."/>
            <person name="Lawrence C."/>
            <person name="Scott J.A."/>
            <person name="Spatafora J.W."/>
            <person name="Turgeon B.G."/>
            <person name="de Wit P.J.G.M."/>
            <person name="Zhong S."/>
            <person name="Goodwin S.B."/>
            <person name="Grigoriev I.V."/>
        </authorList>
    </citation>
    <scope>NUCLEOTIDE SEQUENCE [LARGE SCALE GENOMIC DNA]</scope>
    <source>
        <strain evidence="2 3">UAMH 10762</strain>
    </source>
</reference>
<protein>
    <submittedName>
        <fullName evidence="2">Uncharacterized protein</fullName>
    </submittedName>
</protein>
<dbReference type="GeneID" id="19107641"/>
<evidence type="ECO:0000313" key="3">
    <source>
        <dbReference type="Proteomes" id="UP000011761"/>
    </source>
</evidence>
<organism evidence="2 3">
    <name type="scientific">Baudoinia panamericana (strain UAMH 10762)</name>
    <name type="common">Angels' share fungus</name>
    <name type="synonym">Baudoinia compniacensis (strain UAMH 10762)</name>
    <dbReference type="NCBI Taxonomy" id="717646"/>
    <lineage>
        <taxon>Eukaryota</taxon>
        <taxon>Fungi</taxon>
        <taxon>Dikarya</taxon>
        <taxon>Ascomycota</taxon>
        <taxon>Pezizomycotina</taxon>
        <taxon>Dothideomycetes</taxon>
        <taxon>Dothideomycetidae</taxon>
        <taxon>Mycosphaerellales</taxon>
        <taxon>Teratosphaeriaceae</taxon>
        <taxon>Baudoinia</taxon>
    </lineage>
</organism>
<dbReference type="KEGG" id="bcom:BAUCODRAFT_121770"/>
<feature type="compositionally biased region" description="Low complexity" evidence="1">
    <location>
        <begin position="98"/>
        <end position="107"/>
    </location>
</feature>
<keyword evidence="3" id="KW-1185">Reference proteome</keyword>
<proteinExistence type="predicted"/>
<feature type="compositionally biased region" description="Basic and acidic residues" evidence="1">
    <location>
        <begin position="56"/>
        <end position="70"/>
    </location>
</feature>
<evidence type="ECO:0000313" key="2">
    <source>
        <dbReference type="EMBL" id="EMC97306.1"/>
    </source>
</evidence>
<gene>
    <name evidence="2" type="ORF">BAUCODRAFT_121770</name>
</gene>
<evidence type="ECO:0000256" key="1">
    <source>
        <dbReference type="SAM" id="MobiDB-lite"/>
    </source>
</evidence>